<dbReference type="Gene3D" id="1.25.40.20">
    <property type="entry name" value="Ankyrin repeat-containing domain"/>
    <property type="match status" value="1"/>
</dbReference>
<accession>A0A9W7BXG4</accession>
<dbReference type="EMBL" id="BRXY01000444">
    <property type="protein sequence ID" value="GMH95497.1"/>
    <property type="molecule type" value="Genomic_DNA"/>
</dbReference>
<dbReference type="PROSITE" id="PS50297">
    <property type="entry name" value="ANK_REP_REGION"/>
    <property type="match status" value="2"/>
</dbReference>
<dbReference type="AlphaFoldDB" id="A0A9W7BXG4"/>
<dbReference type="PROSITE" id="PS50088">
    <property type="entry name" value="ANK_REPEAT"/>
    <property type="match status" value="2"/>
</dbReference>
<name>A0A9W7BXG4_9STRA</name>
<dbReference type="InterPro" id="IPR036770">
    <property type="entry name" value="Ankyrin_rpt-contain_sf"/>
</dbReference>
<dbReference type="PANTHER" id="PTHR24201:SF15">
    <property type="entry name" value="ANKYRIN REPEAT DOMAIN-CONTAINING PROTEIN 66"/>
    <property type="match status" value="1"/>
</dbReference>
<feature type="compositionally biased region" description="Basic residues" evidence="4">
    <location>
        <begin position="516"/>
        <end position="525"/>
    </location>
</feature>
<feature type="compositionally biased region" description="Basic and acidic residues" evidence="4">
    <location>
        <begin position="477"/>
        <end position="493"/>
    </location>
</feature>
<evidence type="ECO:0000256" key="2">
    <source>
        <dbReference type="ARBA" id="ARBA00023043"/>
    </source>
</evidence>
<comment type="caution">
    <text evidence="5">The sequence shown here is derived from an EMBL/GenBank/DDBJ whole genome shotgun (WGS) entry which is preliminary data.</text>
</comment>
<keyword evidence="1" id="KW-0677">Repeat</keyword>
<evidence type="ECO:0000256" key="4">
    <source>
        <dbReference type="SAM" id="MobiDB-lite"/>
    </source>
</evidence>
<gene>
    <name evidence="5" type="ORF">TrST_g9580</name>
</gene>
<evidence type="ECO:0000256" key="3">
    <source>
        <dbReference type="PROSITE-ProRule" id="PRU00023"/>
    </source>
</evidence>
<dbReference type="InterPro" id="IPR050776">
    <property type="entry name" value="Ank_Repeat/CDKN_Inhibitor"/>
</dbReference>
<protein>
    <submittedName>
        <fullName evidence="5">Uncharacterized protein</fullName>
    </submittedName>
</protein>
<sequence>MSVMGLPVVAPNQKKRPPQAPIQPWNQSVVEKGVCLVTLAAREGKSSGIFCKVGSEITVLTSSLLIPSESVSCFATSEFFFKGGSNPDWTVKLNPQVWWEVVGGGMCVVGVIKENRPKYEDEVTPGLMVELEPLKICTDLREYPTAGEKVECIAHPFGMAKVRIDLWVESVDLEEGIMTFEREAGDGCHGAPIIYNGVCVAVLDQPGIGPKADKARLMNKVLPEKYHDDYDAEKEVMTYDSSRMSKVEFDHLMLAKKQKEEAQKGKLTKEEVEEAVRAVQQGNLESLIKMQYKVGMDAMRNWTDFNGRSLIHFCSFYSCAVSLAGLRRQGYNIHAKTKHGDTAVHIACYQGAIDCLKLLHKWGASLVTANNSGDRPAHKAALRGRVDILAFLHNSGVDIYSPFNGQGLTPLDLAKESGTWETVKLLEAAQSQAEEKMNKAMDDGNTSEILAGLHVPGFYKVPENWPKHMRPGPGTAENREIRTRESTRGKDSTQFDELPDTRLYLRAKTPQDSKRALGKVKKKKAKDGVDDWFA</sequence>
<reference evidence="6" key="1">
    <citation type="journal article" date="2023" name="Commun. Biol.">
        <title>Genome analysis of Parmales, the sister group of diatoms, reveals the evolutionary specialization of diatoms from phago-mixotrophs to photoautotrophs.</title>
        <authorList>
            <person name="Ban H."/>
            <person name="Sato S."/>
            <person name="Yoshikawa S."/>
            <person name="Yamada K."/>
            <person name="Nakamura Y."/>
            <person name="Ichinomiya M."/>
            <person name="Sato N."/>
            <person name="Blanc-Mathieu R."/>
            <person name="Endo H."/>
            <person name="Kuwata A."/>
            <person name="Ogata H."/>
        </authorList>
    </citation>
    <scope>NUCLEOTIDE SEQUENCE [LARGE SCALE GENOMIC DNA]</scope>
    <source>
        <strain evidence="6">NIES 3701</strain>
    </source>
</reference>
<evidence type="ECO:0000256" key="1">
    <source>
        <dbReference type="ARBA" id="ARBA00022737"/>
    </source>
</evidence>
<keyword evidence="6" id="KW-1185">Reference proteome</keyword>
<dbReference type="InterPro" id="IPR002110">
    <property type="entry name" value="Ankyrin_rpt"/>
</dbReference>
<feature type="repeat" description="ANK" evidence="3">
    <location>
        <begin position="339"/>
        <end position="371"/>
    </location>
</feature>
<dbReference type="PANTHER" id="PTHR24201">
    <property type="entry name" value="ANK_REP_REGION DOMAIN-CONTAINING PROTEIN"/>
    <property type="match status" value="1"/>
</dbReference>
<feature type="region of interest" description="Disordered" evidence="4">
    <location>
        <begin position="462"/>
        <end position="534"/>
    </location>
</feature>
<dbReference type="Proteomes" id="UP001165085">
    <property type="component" value="Unassembled WGS sequence"/>
</dbReference>
<organism evidence="5 6">
    <name type="scientific">Triparma strigata</name>
    <dbReference type="NCBI Taxonomy" id="1606541"/>
    <lineage>
        <taxon>Eukaryota</taxon>
        <taxon>Sar</taxon>
        <taxon>Stramenopiles</taxon>
        <taxon>Ochrophyta</taxon>
        <taxon>Bolidophyceae</taxon>
        <taxon>Parmales</taxon>
        <taxon>Triparmaceae</taxon>
        <taxon>Triparma</taxon>
    </lineage>
</organism>
<dbReference type="OrthoDB" id="194358at2759"/>
<dbReference type="SUPFAM" id="SSF48403">
    <property type="entry name" value="Ankyrin repeat"/>
    <property type="match status" value="1"/>
</dbReference>
<dbReference type="SMART" id="SM00248">
    <property type="entry name" value="ANK"/>
    <property type="match status" value="3"/>
</dbReference>
<feature type="repeat" description="ANK" evidence="3">
    <location>
        <begin position="372"/>
        <end position="399"/>
    </location>
</feature>
<proteinExistence type="predicted"/>
<keyword evidence="2 3" id="KW-0040">ANK repeat</keyword>
<evidence type="ECO:0000313" key="6">
    <source>
        <dbReference type="Proteomes" id="UP001165085"/>
    </source>
</evidence>
<evidence type="ECO:0000313" key="5">
    <source>
        <dbReference type="EMBL" id="GMH95497.1"/>
    </source>
</evidence>
<dbReference type="Pfam" id="PF12796">
    <property type="entry name" value="Ank_2"/>
    <property type="match status" value="1"/>
</dbReference>